<gene>
    <name evidence="3" type="ORF">HPG69_004315</name>
</gene>
<dbReference type="PANTHER" id="PTHR24104">
    <property type="entry name" value="E3 UBIQUITIN-PROTEIN LIGASE NHLRC1-RELATED"/>
    <property type="match status" value="1"/>
</dbReference>
<dbReference type="SUPFAM" id="SSF101898">
    <property type="entry name" value="NHL repeat"/>
    <property type="match status" value="1"/>
</dbReference>
<protein>
    <submittedName>
        <fullName evidence="3">Uncharacterized protein</fullName>
    </submittedName>
</protein>
<dbReference type="GO" id="GO:0061630">
    <property type="term" value="F:ubiquitin protein ligase activity"/>
    <property type="evidence" value="ECO:0007669"/>
    <property type="project" value="TreeGrafter"/>
</dbReference>
<dbReference type="InterPro" id="IPR050952">
    <property type="entry name" value="TRIM-NHL_E3_ligases"/>
</dbReference>
<accession>A0A7J7F4N3</accession>
<dbReference type="Gene3D" id="2.120.10.30">
    <property type="entry name" value="TolB, C-terminal domain"/>
    <property type="match status" value="2"/>
</dbReference>
<reference evidence="3 4" key="1">
    <citation type="journal article" date="2020" name="Mol. Biol. Evol.">
        <title>Interspecific Gene Flow and the Evolution of Specialization in Black and White Rhinoceros.</title>
        <authorList>
            <person name="Moodley Y."/>
            <person name="Westbury M.V."/>
            <person name="Russo I.M."/>
            <person name="Gopalakrishnan S."/>
            <person name="Rakotoarivelo A."/>
            <person name="Olsen R.A."/>
            <person name="Prost S."/>
            <person name="Tunstall T."/>
            <person name="Ryder O.A."/>
            <person name="Dalen L."/>
            <person name="Bruford M.W."/>
        </authorList>
    </citation>
    <scope>NUCLEOTIDE SEQUENCE [LARGE SCALE GENOMIC DNA]</scope>
    <source>
        <strain evidence="3">SBR-YM</strain>
        <tissue evidence="3">Skin</tissue>
    </source>
</reference>
<name>A0A7J7F4N3_DICBM</name>
<evidence type="ECO:0000256" key="1">
    <source>
        <dbReference type="ARBA" id="ARBA00022737"/>
    </source>
</evidence>
<dbReference type="PROSITE" id="PS51125">
    <property type="entry name" value="NHL"/>
    <property type="match status" value="2"/>
</dbReference>
<keyword evidence="1" id="KW-0677">Repeat</keyword>
<comment type="caution">
    <text evidence="3">The sequence shown here is derived from an EMBL/GenBank/DDBJ whole genome shotgun (WGS) entry which is preliminary data.</text>
</comment>
<proteinExistence type="predicted"/>
<dbReference type="GO" id="GO:0043161">
    <property type="term" value="P:proteasome-mediated ubiquitin-dependent protein catabolic process"/>
    <property type="evidence" value="ECO:0007669"/>
    <property type="project" value="TreeGrafter"/>
</dbReference>
<keyword evidence="4" id="KW-1185">Reference proteome</keyword>
<feature type="repeat" description="NHL" evidence="2">
    <location>
        <begin position="102"/>
        <end position="145"/>
    </location>
</feature>
<evidence type="ECO:0000256" key="2">
    <source>
        <dbReference type="PROSITE-ProRule" id="PRU00504"/>
    </source>
</evidence>
<evidence type="ECO:0000313" key="4">
    <source>
        <dbReference type="Proteomes" id="UP000551758"/>
    </source>
</evidence>
<dbReference type="Proteomes" id="UP000551758">
    <property type="component" value="Unassembled WGS sequence"/>
</dbReference>
<feature type="repeat" description="NHL" evidence="2">
    <location>
        <begin position="16"/>
        <end position="55"/>
    </location>
</feature>
<dbReference type="InterPro" id="IPR001258">
    <property type="entry name" value="NHL_repeat"/>
</dbReference>
<dbReference type="EMBL" id="JACDTQ010001374">
    <property type="protein sequence ID" value="KAF5922995.1"/>
    <property type="molecule type" value="Genomic_DNA"/>
</dbReference>
<dbReference type="GO" id="GO:0000209">
    <property type="term" value="P:protein polyubiquitination"/>
    <property type="evidence" value="ECO:0007669"/>
    <property type="project" value="TreeGrafter"/>
</dbReference>
<dbReference type="InterPro" id="IPR011042">
    <property type="entry name" value="6-blade_b-propeller_TolB-like"/>
</dbReference>
<dbReference type="PANTHER" id="PTHR24104:SF21">
    <property type="entry name" value="TRIPARTITE MOTIF-CONTAINING PROTEIN 3"/>
    <property type="match status" value="1"/>
</dbReference>
<sequence length="159" mass="16802">MYAVFSSESQFKLCGGVQGRSPGQLQHPTDVAVDANGDIIVADYGNCWVSIFSPEATFKTKTGAGRLTGPNGVTVDLNGLITVVDSKLLHLHLPAQWQAEFLFKFGSHGEGSGQFNAPTGVAVDSDGNIIVADWGNSCIQVFDSSGSFLSYINTSAELL</sequence>
<organism evidence="3 4">
    <name type="scientific">Diceros bicornis minor</name>
    <name type="common">South-central black rhinoceros</name>
    <dbReference type="NCBI Taxonomy" id="77932"/>
    <lineage>
        <taxon>Eukaryota</taxon>
        <taxon>Metazoa</taxon>
        <taxon>Chordata</taxon>
        <taxon>Craniata</taxon>
        <taxon>Vertebrata</taxon>
        <taxon>Euteleostomi</taxon>
        <taxon>Mammalia</taxon>
        <taxon>Eutheria</taxon>
        <taxon>Laurasiatheria</taxon>
        <taxon>Perissodactyla</taxon>
        <taxon>Rhinocerotidae</taxon>
        <taxon>Diceros</taxon>
    </lineage>
</organism>
<dbReference type="Pfam" id="PF01436">
    <property type="entry name" value="NHL"/>
    <property type="match status" value="2"/>
</dbReference>
<evidence type="ECO:0000313" key="3">
    <source>
        <dbReference type="EMBL" id="KAF5922995.1"/>
    </source>
</evidence>
<dbReference type="AlphaFoldDB" id="A0A7J7F4N3"/>